<proteinExistence type="predicted"/>
<dbReference type="GO" id="GO:0007165">
    <property type="term" value="P:signal transduction"/>
    <property type="evidence" value="ECO:0007669"/>
    <property type="project" value="InterPro"/>
</dbReference>
<evidence type="ECO:0000259" key="2">
    <source>
        <dbReference type="Pfam" id="PF13676"/>
    </source>
</evidence>
<dbReference type="InterPro" id="IPR035897">
    <property type="entry name" value="Toll_tir_struct_dom_sf"/>
</dbReference>
<dbReference type="EMBL" id="NIVC01000746">
    <property type="protein sequence ID" value="PAA77390.1"/>
    <property type="molecule type" value="Genomic_DNA"/>
</dbReference>
<reference evidence="3 4" key="1">
    <citation type="submission" date="2017-06" db="EMBL/GenBank/DDBJ databases">
        <title>A platform for efficient transgenesis in Macrostomum lignano, a flatworm model organism for stem cell research.</title>
        <authorList>
            <person name="Berezikov E."/>
        </authorList>
    </citation>
    <scope>NUCLEOTIDE SEQUENCE [LARGE SCALE GENOMIC DNA]</scope>
    <source>
        <strain evidence="3">DV1</strain>
        <tissue evidence="3">Whole organism</tissue>
    </source>
</reference>
<keyword evidence="4" id="KW-1185">Reference proteome</keyword>
<dbReference type="PANTHER" id="PTHR46270:SF2">
    <property type="entry name" value="TIR DOMAIN-CONTAINING PROTEIN"/>
    <property type="match status" value="1"/>
</dbReference>
<dbReference type="Gene3D" id="3.40.50.10140">
    <property type="entry name" value="Toll/interleukin-1 receptor homology (TIR) domain"/>
    <property type="match status" value="1"/>
</dbReference>
<evidence type="ECO:0000313" key="4">
    <source>
        <dbReference type="Proteomes" id="UP000215902"/>
    </source>
</evidence>
<dbReference type="Proteomes" id="UP000215902">
    <property type="component" value="Unassembled WGS sequence"/>
</dbReference>
<feature type="region of interest" description="Disordered" evidence="1">
    <location>
        <begin position="150"/>
        <end position="176"/>
    </location>
</feature>
<dbReference type="InterPro" id="IPR000157">
    <property type="entry name" value="TIR_dom"/>
</dbReference>
<feature type="region of interest" description="Disordered" evidence="1">
    <location>
        <begin position="311"/>
        <end position="343"/>
    </location>
</feature>
<evidence type="ECO:0000256" key="1">
    <source>
        <dbReference type="SAM" id="MobiDB-lite"/>
    </source>
</evidence>
<dbReference type="SUPFAM" id="SSF52200">
    <property type="entry name" value="Toll/Interleukin receptor TIR domain"/>
    <property type="match status" value="1"/>
</dbReference>
<protein>
    <recommendedName>
        <fullName evidence="2">TIR domain-containing protein</fullName>
    </recommendedName>
</protein>
<comment type="caution">
    <text evidence="3">The sequence shown here is derived from an EMBL/GenBank/DDBJ whole genome shotgun (WGS) entry which is preliminary data.</text>
</comment>
<accession>A0A267FU92</accession>
<dbReference type="Pfam" id="PF13676">
    <property type="entry name" value="TIR_2"/>
    <property type="match status" value="1"/>
</dbReference>
<dbReference type="AlphaFoldDB" id="A0A267FU92"/>
<feature type="compositionally biased region" description="Basic and acidic residues" evidence="1">
    <location>
        <begin position="161"/>
        <end position="174"/>
    </location>
</feature>
<dbReference type="SUPFAM" id="SSF48371">
    <property type="entry name" value="ARM repeat"/>
    <property type="match status" value="1"/>
</dbReference>
<dbReference type="STRING" id="282301.A0A267FU92"/>
<sequence length="441" mass="49839">MQFLVDSLKEATKSDNRTCYVSLLDADYQTYHAIELAQCINRLALNEVNKKLLVGFGLLPVLKTMLDGEAEDEIAAALDILFTLSFREDNREAIKQQFSDSLQRLYSSDQPSRHTRRLWRSYRPMQGLDLNLGGFVSGLCARAVDDKPQQQQQQKQLLKGKKQEPRPKNKESETGHVMISYQHENKQLAMRIKDALSQHGFQVWIDYERMQGSDGGSTLSLMAEAVEGCFAFLMCMSRTYKDSNNCRLEAEYAYKKQKMIVPLLMEHRYRPSGWLGIMLGMGMYRDFSGKYPFEVKLAELLEVLRKAKNGEQPEAVVSEKPHRAVPAGEPSPSRPVSAGSREHHFPSAYPALPPINGQGGSVDGASRVRAWTREQTVGWLTERADLPESALAPSISGADLHFLVTARDRDARTFYRLAERYLAQPASVHSLARFVNALYEL</sequence>
<organism evidence="3 4">
    <name type="scientific">Macrostomum lignano</name>
    <dbReference type="NCBI Taxonomy" id="282301"/>
    <lineage>
        <taxon>Eukaryota</taxon>
        <taxon>Metazoa</taxon>
        <taxon>Spiralia</taxon>
        <taxon>Lophotrochozoa</taxon>
        <taxon>Platyhelminthes</taxon>
        <taxon>Rhabditophora</taxon>
        <taxon>Macrostomorpha</taxon>
        <taxon>Macrostomida</taxon>
        <taxon>Macrostomidae</taxon>
        <taxon>Macrostomum</taxon>
    </lineage>
</organism>
<feature type="compositionally biased region" description="Basic and acidic residues" evidence="1">
    <location>
        <begin position="311"/>
        <end position="322"/>
    </location>
</feature>
<dbReference type="PANTHER" id="PTHR46270">
    <property type="entry name" value="ARMADILLO-TYPE FOLD-RELATED"/>
    <property type="match status" value="1"/>
</dbReference>
<dbReference type="OrthoDB" id="9978456at2759"/>
<evidence type="ECO:0000313" key="3">
    <source>
        <dbReference type="EMBL" id="PAA77390.1"/>
    </source>
</evidence>
<feature type="domain" description="TIR" evidence="2">
    <location>
        <begin position="177"/>
        <end position="298"/>
    </location>
</feature>
<dbReference type="InterPro" id="IPR016024">
    <property type="entry name" value="ARM-type_fold"/>
</dbReference>
<gene>
    <name evidence="3" type="ORF">BOX15_Mlig014138g1</name>
</gene>
<name>A0A267FU92_9PLAT</name>